<dbReference type="PANTHER" id="PTHR10133:SF62">
    <property type="entry name" value="DNA POLYMERASE THETA"/>
    <property type="match status" value="1"/>
</dbReference>
<keyword evidence="2" id="KW-0808">Transferase</keyword>
<evidence type="ECO:0000313" key="12">
    <source>
        <dbReference type="Proteomes" id="UP000748531"/>
    </source>
</evidence>
<feature type="compositionally biased region" description="Polar residues" evidence="8">
    <location>
        <begin position="1152"/>
        <end position="1168"/>
    </location>
</feature>
<dbReference type="Proteomes" id="UP000748531">
    <property type="component" value="Unassembled WGS sequence"/>
</dbReference>
<dbReference type="Gene3D" id="1.10.150.20">
    <property type="entry name" value="5' to 3' exonuclease, C-terminal subdomain"/>
    <property type="match status" value="1"/>
</dbReference>
<dbReference type="GO" id="GO:0003677">
    <property type="term" value="F:DNA binding"/>
    <property type="evidence" value="ECO:0007669"/>
    <property type="project" value="InterPro"/>
</dbReference>
<dbReference type="PROSITE" id="PS51192">
    <property type="entry name" value="HELICASE_ATP_BIND_1"/>
    <property type="match status" value="1"/>
</dbReference>
<sequence length="2002" mass="220708">MCYFQKIFTGLSIRVGGFMAGQSPPGGLSAVNVAICTIEKANSLVNRLIEEDRLEELGLIVVDELHLIGDSHRGYLLELLLTKFLLHSRRSQQHVTESTSSQVNEPASCPGVDRVSNGIQIVGMSATLPNLDVLGKWLNAAVFVTDYRPVPLTELVFTRDSKSLTSHAYEVTRVESSAKHDLRSAWDPTTERLHPVNSPLLDSQLNAEARLNAVDEDGVFGLCLDTLLSGHGVLVFCPTKQWCEQLADTMAKEIFHLTQAHFAALERTEKLCQNQDPAGKSEEAMQPELIGSRFAAQLDRAGLINCVERLRRCPAGLDSALARCLGYSVAFHHAGLTVEEREIVESGFRAGVIRILVATSTLSSGVNLPARRVIIRTPLFHGRILDYLCYKQMAGRAGRKGLDTSGQSILLCKPRDLPRVRQLISAGMPPVRSCLIDSHGGASESSLKRALLEVIANGFIETVADARLYLSSTLMAVIMLSTNDQFAASSQNCSTRRRSLRLSQPGLQPCRELCGSSTKQLESPSLTEQFISFINRILNTCLSQLSDYELILIDRSTCAHTGCLDCNVSVDQDERDLVKSDILPGCARLQPTAFGRAVLSSSLGPTHGLVVFEELDKARRAIALDTDLHFVYLLTPVYLDVGAALDWYRYLEQYQALSAADRRVADLIGVEERFIIRCVSGASASGSRYGTSTCLADRVALHRRFYMALALYRLVCEDGLSTVAQNFGINRGLLQSLQQQAATYAGMVTVFCNRLGWVHLERLLANYQSRLFYGVSEELVDLLRLLPLVNAQRARALYSGGYTTVSSLASAKPRDLARFLQRAVQFQKGEGCTLEQLHRRTIMLDDGSYVNEEEAAPLIVQKAQQLLRDDLTVVYGSNVVVRSGDHDVISMSLTNVTNERTNDDSHQAPVTVPKLEEEDCVCLSQEAQCNECHEVASVEETSPVLLSVRRGLSEVNSSPVRAKRYKRSSTDLRDASPTLSMNRGRPVFKSPSELDNSPYISQAVASGQPVLSQNSPTNAVSVSQTEDTFVLTTQLAAIVDCTDLVSTNISHQTAVGCTQEYHTETADSAFTLLSTYDHDMNDTLTFSMLDTALDSTLSKENEVLGAMQHVGHSRSSKDRPSLVSSAVETSQCTTVDRYSSAISPGYSTSVRTSDAISSESQKNSNAFSPDNRCSEESEIHTDSQPTVPSNCLLGLAFPDDCLFTIVDVTKTMDLWRTFICDINMWIEECSSTLISVAVQPCWTISNLDEKLGECSIVWRSGPAGSRAVGGGSSQNCPSLRLVGLSISSALLRPRTVFWIDLTLSHIFLCEVRKLLDRIFQANFTLVVWDAKWFYRLANDVFHLNASVPLLDPGTLGWLRDPDRGRTLLSADVIHLNPQMRELVEQLKVANLSPEPPTQFSDWTQLLRPDGEQPDGLCPPTRTMTSRLSELSDHISLAAVHCYFLAQWTNPDLYCMADIPKTLLKLEFPCQALLSRLESTGFVLDINCLLECRDVLEHHVQVLERVAHRLAGQSFQLSSPLEISKVLFSWLRLPQLTDSSDRAVAKRRNQVALLTGRRPHSRPNVYPRATNVLLARLCGLHPLPAIIIEWRRIHGLLEKTFSGLVAACERVNDRPPDTKSDTLNQDVAVHRISPTYDVHTATGRIISCMPNIQAVPNDIVLDYSNIITHRIPSLSQFGLRTPLDSANKPQPPDEPWPEPVAAAVTDLPKEPVILRPRRAFRANTNCLLISADYCQLELRLLAHFSQDSCLINLLSVDTPSSNGFDLPPPPALDAFRKLAAYWLHLPSTEEVSATQRQQAKQLCYALVYGMGAQGLAAQLDISELEAQRLADSFLRAYPGVQQFISCTIQSAHRVGRVATLNGRVRLLSALDNATMSATESGTGLPLIRGRSQQSRQHYSVAKAERQAVNTIIQGSAAEISKAAMLAVDTKLASVGQLENCRLVLHEHDELVYEVNPASAAPELGALIRHTMARVSQDWNLSVPLPVKLRVGPNWSEMEEVAWS</sequence>
<dbReference type="InterPro" id="IPR027417">
    <property type="entry name" value="P-loop_NTPase"/>
</dbReference>
<feature type="compositionally biased region" description="Basic and acidic residues" evidence="8">
    <location>
        <begin position="1172"/>
        <end position="1181"/>
    </location>
</feature>
<dbReference type="PROSITE" id="PS00447">
    <property type="entry name" value="DNA_POLYMERASE_A"/>
    <property type="match status" value="1"/>
</dbReference>
<dbReference type="SMART" id="SM00490">
    <property type="entry name" value="HELICc"/>
    <property type="match status" value="1"/>
</dbReference>
<dbReference type="InterPro" id="IPR001650">
    <property type="entry name" value="Helicase_C-like"/>
</dbReference>
<evidence type="ECO:0000256" key="7">
    <source>
        <dbReference type="ARBA" id="ARBA00049244"/>
    </source>
</evidence>
<dbReference type="Pfam" id="PF00271">
    <property type="entry name" value="Helicase_C"/>
    <property type="match status" value="1"/>
</dbReference>
<dbReference type="GO" id="GO:0003887">
    <property type="term" value="F:DNA-directed DNA polymerase activity"/>
    <property type="evidence" value="ECO:0007669"/>
    <property type="project" value="UniProtKB-KW"/>
</dbReference>
<dbReference type="Pfam" id="PF00476">
    <property type="entry name" value="DNA_pol_A"/>
    <property type="match status" value="1"/>
</dbReference>
<dbReference type="OrthoDB" id="2320933at2759"/>
<evidence type="ECO:0000256" key="1">
    <source>
        <dbReference type="ARBA" id="ARBA00012417"/>
    </source>
</evidence>
<dbReference type="InterPro" id="IPR001098">
    <property type="entry name" value="DNA-dir_DNA_pol_A_palm_dom"/>
</dbReference>
<dbReference type="CDD" id="cd18795">
    <property type="entry name" value="SF2_C_Ski2"/>
    <property type="match status" value="1"/>
</dbReference>
<dbReference type="EMBL" id="LUCH01001781">
    <property type="protein sequence ID" value="KAF5402490.1"/>
    <property type="molecule type" value="Genomic_DNA"/>
</dbReference>
<dbReference type="SMART" id="SM00482">
    <property type="entry name" value="POLAc"/>
    <property type="match status" value="1"/>
</dbReference>
<keyword evidence="5" id="KW-0067">ATP-binding</keyword>
<dbReference type="Pfam" id="PF00270">
    <property type="entry name" value="DEAD"/>
    <property type="match status" value="1"/>
</dbReference>
<dbReference type="InterPro" id="IPR048960">
    <property type="entry name" value="POLQ-like_helical"/>
</dbReference>
<feature type="region of interest" description="Disordered" evidence="8">
    <location>
        <begin position="1152"/>
        <end position="1185"/>
    </location>
</feature>
<dbReference type="SUPFAM" id="SSF158702">
    <property type="entry name" value="Sec63 N-terminal domain-like"/>
    <property type="match status" value="1"/>
</dbReference>
<organism evidence="11 12">
    <name type="scientific">Paragonimus heterotremus</name>
    <dbReference type="NCBI Taxonomy" id="100268"/>
    <lineage>
        <taxon>Eukaryota</taxon>
        <taxon>Metazoa</taxon>
        <taxon>Spiralia</taxon>
        <taxon>Lophotrochozoa</taxon>
        <taxon>Platyhelminthes</taxon>
        <taxon>Trematoda</taxon>
        <taxon>Digenea</taxon>
        <taxon>Plagiorchiida</taxon>
        <taxon>Troglotremata</taxon>
        <taxon>Troglotrematidae</taxon>
        <taxon>Paragonimus</taxon>
    </lineage>
</organism>
<feature type="region of interest" description="Disordered" evidence="8">
    <location>
        <begin position="959"/>
        <end position="994"/>
    </location>
</feature>
<dbReference type="Gene3D" id="3.40.50.300">
    <property type="entry name" value="P-loop containing nucleotide triphosphate hydrolases"/>
    <property type="match status" value="2"/>
</dbReference>
<dbReference type="InterPro" id="IPR019760">
    <property type="entry name" value="DNA-dir_DNA_pol_A_CS"/>
</dbReference>
<evidence type="ECO:0000256" key="2">
    <source>
        <dbReference type="ARBA" id="ARBA00022679"/>
    </source>
</evidence>
<evidence type="ECO:0000256" key="6">
    <source>
        <dbReference type="ARBA" id="ARBA00022932"/>
    </source>
</evidence>
<dbReference type="SUPFAM" id="SSF52540">
    <property type="entry name" value="P-loop containing nucleoside triphosphate hydrolases"/>
    <property type="match status" value="2"/>
</dbReference>
<dbReference type="InterPro" id="IPR046931">
    <property type="entry name" value="HTH_61"/>
</dbReference>
<evidence type="ECO:0000256" key="3">
    <source>
        <dbReference type="ARBA" id="ARBA00022695"/>
    </source>
</evidence>
<evidence type="ECO:0000259" key="9">
    <source>
        <dbReference type="PROSITE" id="PS51192"/>
    </source>
</evidence>
<evidence type="ECO:0000256" key="5">
    <source>
        <dbReference type="ARBA" id="ARBA00022840"/>
    </source>
</evidence>
<evidence type="ECO:0000256" key="4">
    <source>
        <dbReference type="ARBA" id="ARBA00022741"/>
    </source>
</evidence>
<evidence type="ECO:0000313" key="11">
    <source>
        <dbReference type="EMBL" id="KAF5402490.1"/>
    </source>
</evidence>
<keyword evidence="12" id="KW-1185">Reference proteome</keyword>
<dbReference type="InterPro" id="IPR002298">
    <property type="entry name" value="DNA_polymerase_A"/>
</dbReference>
<evidence type="ECO:0000256" key="8">
    <source>
        <dbReference type="SAM" id="MobiDB-lite"/>
    </source>
</evidence>
<accession>A0A8J4WSC1</accession>
<keyword evidence="4" id="KW-0547">Nucleotide-binding</keyword>
<dbReference type="InterPro" id="IPR014001">
    <property type="entry name" value="Helicase_ATP-bd"/>
</dbReference>
<keyword evidence="3" id="KW-0548">Nucleotidyltransferase</keyword>
<feature type="domain" description="Helicase ATP-binding" evidence="9">
    <location>
        <begin position="1"/>
        <end position="146"/>
    </location>
</feature>
<dbReference type="Pfam" id="PF21099">
    <property type="entry name" value="POLQ_helical"/>
    <property type="match status" value="1"/>
</dbReference>
<dbReference type="GO" id="GO:0097681">
    <property type="term" value="P:double-strand break repair via alternative nonhomologous end joining"/>
    <property type="evidence" value="ECO:0007669"/>
    <property type="project" value="TreeGrafter"/>
</dbReference>
<dbReference type="EC" id="2.7.7.7" evidence="1"/>
<dbReference type="Gene3D" id="1.10.3380.20">
    <property type="match status" value="1"/>
</dbReference>
<dbReference type="SUPFAM" id="SSF56672">
    <property type="entry name" value="DNA/RNA polymerases"/>
    <property type="match status" value="1"/>
</dbReference>
<feature type="domain" description="Helicase C-terminal" evidence="10">
    <location>
        <begin position="206"/>
        <end position="455"/>
    </location>
</feature>
<name>A0A8J4WSC1_9TREM</name>
<dbReference type="Gene3D" id="1.20.1060.10">
    <property type="entry name" value="Taq DNA Polymerase, Chain T, domain 4"/>
    <property type="match status" value="1"/>
</dbReference>
<dbReference type="Pfam" id="PF20470">
    <property type="entry name" value="HTH_61"/>
    <property type="match status" value="1"/>
</dbReference>
<dbReference type="Gene3D" id="3.30.70.370">
    <property type="match status" value="1"/>
</dbReference>
<dbReference type="PROSITE" id="PS51194">
    <property type="entry name" value="HELICASE_CTER"/>
    <property type="match status" value="1"/>
</dbReference>
<dbReference type="GO" id="GO:0006261">
    <property type="term" value="P:DNA-templated DNA replication"/>
    <property type="evidence" value="ECO:0007669"/>
    <property type="project" value="InterPro"/>
</dbReference>
<dbReference type="CDD" id="cd08638">
    <property type="entry name" value="DNA_pol_A_theta"/>
    <property type="match status" value="1"/>
</dbReference>
<evidence type="ECO:0000259" key="10">
    <source>
        <dbReference type="PROSITE" id="PS51194"/>
    </source>
</evidence>
<gene>
    <name evidence="11" type="ORF">PHET_04083</name>
</gene>
<proteinExistence type="predicted"/>
<keyword evidence="6" id="KW-0239">DNA-directed DNA polymerase</keyword>
<dbReference type="InterPro" id="IPR043502">
    <property type="entry name" value="DNA/RNA_pol_sf"/>
</dbReference>
<comment type="caution">
    <text evidence="11">The sequence shown here is derived from an EMBL/GenBank/DDBJ whole genome shotgun (WGS) entry which is preliminary data.</text>
</comment>
<protein>
    <recommendedName>
        <fullName evidence="1">DNA-directed DNA polymerase</fullName>
        <ecNumber evidence="1">2.7.7.7</ecNumber>
    </recommendedName>
</protein>
<comment type="catalytic activity">
    <reaction evidence="7">
        <text>DNA(n) + a 2'-deoxyribonucleoside 5'-triphosphate = DNA(n+1) + diphosphate</text>
        <dbReference type="Rhea" id="RHEA:22508"/>
        <dbReference type="Rhea" id="RHEA-COMP:17339"/>
        <dbReference type="Rhea" id="RHEA-COMP:17340"/>
        <dbReference type="ChEBI" id="CHEBI:33019"/>
        <dbReference type="ChEBI" id="CHEBI:61560"/>
        <dbReference type="ChEBI" id="CHEBI:173112"/>
        <dbReference type="EC" id="2.7.7.7"/>
    </reaction>
</comment>
<dbReference type="GO" id="GO:0005524">
    <property type="term" value="F:ATP binding"/>
    <property type="evidence" value="ECO:0007669"/>
    <property type="project" value="UniProtKB-KW"/>
</dbReference>
<dbReference type="PANTHER" id="PTHR10133">
    <property type="entry name" value="DNA POLYMERASE I"/>
    <property type="match status" value="1"/>
</dbReference>
<reference evidence="11" key="1">
    <citation type="submission" date="2019-05" db="EMBL/GenBank/DDBJ databases">
        <title>Annotation for the trematode Paragonimus heterotremus.</title>
        <authorList>
            <person name="Choi Y.-J."/>
        </authorList>
    </citation>
    <scope>NUCLEOTIDE SEQUENCE</scope>
    <source>
        <strain evidence="11">LC</strain>
    </source>
</reference>
<dbReference type="InterPro" id="IPR011545">
    <property type="entry name" value="DEAD/DEAH_box_helicase_dom"/>
</dbReference>